<dbReference type="Gramene" id="OMO98112">
    <property type="protein sequence ID" value="OMO98112"/>
    <property type="gene ID" value="CCACVL1_04335"/>
</dbReference>
<proteinExistence type="predicted"/>
<name>A0A1R3JT91_COCAP</name>
<gene>
    <name evidence="3" type="ORF">CCACVL1_04335</name>
</gene>
<evidence type="ECO:0000256" key="1">
    <source>
        <dbReference type="SAM" id="MobiDB-lite"/>
    </source>
</evidence>
<feature type="compositionally biased region" description="Polar residues" evidence="1">
    <location>
        <begin position="21"/>
        <end position="35"/>
    </location>
</feature>
<dbReference type="PANTHER" id="PTHR34741">
    <property type="entry name" value="IMAP FAMILY MEMBER 1, PUTATIVE-RELATED"/>
    <property type="match status" value="1"/>
</dbReference>
<dbReference type="PANTHER" id="PTHR34741:SF1">
    <property type="entry name" value="PGG DOMAIN-CONTAINING PROTEIN"/>
    <property type="match status" value="1"/>
</dbReference>
<keyword evidence="2" id="KW-1133">Transmembrane helix</keyword>
<organism evidence="3 4">
    <name type="scientific">Corchorus capsularis</name>
    <name type="common">Jute</name>
    <dbReference type="NCBI Taxonomy" id="210143"/>
    <lineage>
        <taxon>Eukaryota</taxon>
        <taxon>Viridiplantae</taxon>
        <taxon>Streptophyta</taxon>
        <taxon>Embryophyta</taxon>
        <taxon>Tracheophyta</taxon>
        <taxon>Spermatophyta</taxon>
        <taxon>Magnoliopsida</taxon>
        <taxon>eudicotyledons</taxon>
        <taxon>Gunneridae</taxon>
        <taxon>Pentapetalae</taxon>
        <taxon>rosids</taxon>
        <taxon>malvids</taxon>
        <taxon>Malvales</taxon>
        <taxon>Malvaceae</taxon>
        <taxon>Grewioideae</taxon>
        <taxon>Apeibeae</taxon>
        <taxon>Corchorus</taxon>
    </lineage>
</organism>
<keyword evidence="2" id="KW-0812">Transmembrane</keyword>
<evidence type="ECO:0000256" key="2">
    <source>
        <dbReference type="SAM" id="Phobius"/>
    </source>
</evidence>
<comment type="caution">
    <text evidence="3">The sequence shown here is derived from an EMBL/GenBank/DDBJ whole genome shotgun (WGS) entry which is preliminary data.</text>
</comment>
<evidence type="ECO:0000313" key="4">
    <source>
        <dbReference type="Proteomes" id="UP000188268"/>
    </source>
</evidence>
<evidence type="ECO:0000313" key="3">
    <source>
        <dbReference type="EMBL" id="OMO98112.1"/>
    </source>
</evidence>
<protein>
    <submittedName>
        <fullName evidence="3">Uncharacterized protein</fullName>
    </submittedName>
</protein>
<feature type="compositionally biased region" description="Pro residues" evidence="1">
    <location>
        <begin position="7"/>
        <end position="20"/>
    </location>
</feature>
<feature type="transmembrane region" description="Helical" evidence="2">
    <location>
        <begin position="90"/>
        <end position="114"/>
    </location>
</feature>
<accession>A0A1R3JT91</accession>
<feature type="transmembrane region" description="Helical" evidence="2">
    <location>
        <begin position="126"/>
        <end position="145"/>
    </location>
</feature>
<feature type="transmembrane region" description="Helical" evidence="2">
    <location>
        <begin position="151"/>
        <end position="169"/>
    </location>
</feature>
<dbReference type="OMA" id="TIAICTC"/>
<dbReference type="Proteomes" id="UP000188268">
    <property type="component" value="Unassembled WGS sequence"/>
</dbReference>
<keyword evidence="4" id="KW-1185">Reference proteome</keyword>
<sequence length="176" mass="19277">MDVDETPPAPQTPPSPPPPSNDNESQQDQSPSAAPTWTIPANLKVQLEATAAAQEHGQWRNAVLTFCYTYALQMIQFMGTDDHHSNHHSLVVALSVLVLVVFTLLLVALFVHQISSSRISQALEKVAILLSAAAFCLSLSIPFSFELRCAVWAVFLLALLIIIIFIMCFNPNTPQP</sequence>
<dbReference type="OrthoDB" id="982386at2759"/>
<dbReference type="AlphaFoldDB" id="A0A1R3JT91"/>
<dbReference type="EMBL" id="AWWV01007140">
    <property type="protein sequence ID" value="OMO98112.1"/>
    <property type="molecule type" value="Genomic_DNA"/>
</dbReference>
<reference evidence="3 4" key="1">
    <citation type="submission" date="2013-09" db="EMBL/GenBank/DDBJ databases">
        <title>Corchorus capsularis genome sequencing.</title>
        <authorList>
            <person name="Alam M."/>
            <person name="Haque M.S."/>
            <person name="Islam M.S."/>
            <person name="Emdad E.M."/>
            <person name="Islam M.M."/>
            <person name="Ahmed B."/>
            <person name="Halim A."/>
            <person name="Hossen Q.M.M."/>
            <person name="Hossain M.Z."/>
            <person name="Ahmed R."/>
            <person name="Khan M.M."/>
            <person name="Islam R."/>
            <person name="Rashid M.M."/>
            <person name="Khan S.A."/>
            <person name="Rahman M.S."/>
            <person name="Alam M."/>
        </authorList>
    </citation>
    <scope>NUCLEOTIDE SEQUENCE [LARGE SCALE GENOMIC DNA]</scope>
    <source>
        <strain evidence="4">cv. CVL-1</strain>
        <tissue evidence="3">Whole seedling</tissue>
    </source>
</reference>
<feature type="region of interest" description="Disordered" evidence="1">
    <location>
        <begin position="1"/>
        <end position="35"/>
    </location>
</feature>
<keyword evidence="2" id="KW-0472">Membrane</keyword>